<dbReference type="NCBIfam" id="TIGR04123">
    <property type="entry name" value="P_estr_lig_assc"/>
    <property type="match status" value="1"/>
</dbReference>
<dbReference type="PIRSF" id="PIRSF000887">
    <property type="entry name" value="Pesterase_MJ0037"/>
    <property type="match status" value="1"/>
</dbReference>
<evidence type="ECO:0000313" key="3">
    <source>
        <dbReference type="EMBL" id="EON79449.1"/>
    </source>
</evidence>
<dbReference type="Pfam" id="PF00149">
    <property type="entry name" value="Metallophos"/>
    <property type="match status" value="1"/>
</dbReference>
<reference evidence="3 4" key="1">
    <citation type="submission" date="2013-02" db="EMBL/GenBank/DDBJ databases">
        <title>A novel strain isolated from Lonar lake, Maharashtra, India.</title>
        <authorList>
            <person name="Singh A."/>
        </authorList>
    </citation>
    <scope>NUCLEOTIDE SEQUENCE [LARGE SCALE GENOMIC DNA]</scope>
    <source>
        <strain evidence="3 4">AK24</strain>
    </source>
</reference>
<evidence type="ECO:0000259" key="2">
    <source>
        <dbReference type="Pfam" id="PF00149"/>
    </source>
</evidence>
<dbReference type="PANTHER" id="PTHR39323:SF1">
    <property type="entry name" value="BLR1149 PROTEIN"/>
    <property type="match status" value="1"/>
</dbReference>
<keyword evidence="4" id="KW-1185">Reference proteome</keyword>
<protein>
    <recommendedName>
        <fullName evidence="2">Calcineurin-like phosphoesterase domain-containing protein</fullName>
    </recommendedName>
</protein>
<comment type="caution">
    <text evidence="3">The sequence shown here is derived from an EMBL/GenBank/DDBJ whole genome shotgun (WGS) entry which is preliminary data.</text>
</comment>
<dbReference type="Proteomes" id="UP000013909">
    <property type="component" value="Unassembled WGS sequence"/>
</dbReference>
<dbReference type="InterPro" id="IPR004843">
    <property type="entry name" value="Calcineurin-like_PHP"/>
</dbReference>
<evidence type="ECO:0000256" key="1">
    <source>
        <dbReference type="SAM" id="Phobius"/>
    </source>
</evidence>
<dbReference type="OrthoDB" id="9795838at2"/>
<sequence>MEILLGKERAILLKEKAVWIPSRRSLLLADPHFGKAGHFRKAGIPIAESAHERDYHTLARLLADYRPAHVFFLGDLFHSAWNIQWEALESFLKHFTEATFHLIRGNHDVLPDSVYSSSILQVHNTCVQMGKLCLQHEPPLDLDTSTFFLCGHIHPGVTLKGRGRQRMTMPCFFLKGSTLILPAFGNLTGLYAMKPTPGDRVFLVTPTQVIPMNLSDKVGLDATSR</sequence>
<dbReference type="RefSeq" id="WP_010852171.1">
    <property type="nucleotide sequence ID" value="NZ_AQHR01000001.1"/>
</dbReference>
<keyword evidence="1" id="KW-1133">Transmembrane helix</keyword>
<name>R7ZZG8_9BACT</name>
<dbReference type="STRING" id="1232681.ADIS_0016"/>
<gene>
    <name evidence="3" type="ORF">ADIS_0016</name>
</gene>
<dbReference type="InterPro" id="IPR026336">
    <property type="entry name" value="PdeM-like"/>
</dbReference>
<dbReference type="SUPFAM" id="SSF56300">
    <property type="entry name" value="Metallo-dependent phosphatases"/>
    <property type="match status" value="1"/>
</dbReference>
<keyword evidence="1" id="KW-0812">Transmembrane</keyword>
<dbReference type="GO" id="GO:0016787">
    <property type="term" value="F:hydrolase activity"/>
    <property type="evidence" value="ECO:0007669"/>
    <property type="project" value="InterPro"/>
</dbReference>
<dbReference type="Gene3D" id="3.60.21.10">
    <property type="match status" value="1"/>
</dbReference>
<dbReference type="AlphaFoldDB" id="R7ZZG8"/>
<keyword evidence="1" id="KW-0472">Membrane</keyword>
<accession>R7ZZG8</accession>
<organism evidence="3 4">
    <name type="scientific">Lunatimonas lonarensis</name>
    <dbReference type="NCBI Taxonomy" id="1232681"/>
    <lineage>
        <taxon>Bacteria</taxon>
        <taxon>Pseudomonadati</taxon>
        <taxon>Bacteroidota</taxon>
        <taxon>Cytophagia</taxon>
        <taxon>Cytophagales</taxon>
        <taxon>Cyclobacteriaceae</taxon>
    </lineage>
</organism>
<dbReference type="InterPro" id="IPR024173">
    <property type="entry name" value="Pesterase_MJ0037-like"/>
</dbReference>
<dbReference type="PANTHER" id="PTHR39323">
    <property type="entry name" value="BLR1149 PROTEIN"/>
    <property type="match status" value="1"/>
</dbReference>
<feature type="transmembrane region" description="Helical" evidence="1">
    <location>
        <begin position="172"/>
        <end position="193"/>
    </location>
</feature>
<feature type="domain" description="Calcineurin-like phosphoesterase" evidence="2">
    <location>
        <begin position="26"/>
        <end position="118"/>
    </location>
</feature>
<proteinExistence type="predicted"/>
<evidence type="ECO:0000313" key="4">
    <source>
        <dbReference type="Proteomes" id="UP000013909"/>
    </source>
</evidence>
<dbReference type="EMBL" id="AQHR01000001">
    <property type="protein sequence ID" value="EON79449.1"/>
    <property type="molecule type" value="Genomic_DNA"/>
</dbReference>
<dbReference type="InterPro" id="IPR029052">
    <property type="entry name" value="Metallo-depent_PP-like"/>
</dbReference>